<organism evidence="2">
    <name type="scientific">uncultured organism</name>
    <dbReference type="NCBI Taxonomy" id="155900"/>
    <lineage>
        <taxon>unclassified sequences</taxon>
        <taxon>environmental samples</taxon>
    </lineage>
</organism>
<name>D8VMY9_9ZZZZ</name>
<proteinExistence type="predicted"/>
<protein>
    <recommendedName>
        <fullName evidence="1">Alpha/beta hydrolase domain-containing protein</fullName>
    </recommendedName>
</protein>
<feature type="domain" description="Alpha/beta hydrolase" evidence="1">
    <location>
        <begin position="270"/>
        <end position="646"/>
    </location>
</feature>
<dbReference type="InterPro" id="IPR045394">
    <property type="entry name" value="Abhydrolase_dom"/>
</dbReference>
<dbReference type="AlphaFoldDB" id="D8VMY9"/>
<evidence type="ECO:0000259" key="1">
    <source>
        <dbReference type="Pfam" id="PF20091"/>
    </source>
</evidence>
<evidence type="ECO:0000313" key="2">
    <source>
        <dbReference type="EMBL" id="ACY24774.1"/>
    </source>
</evidence>
<sequence length="663" mass="71439">MSVISLEIETDSEFADAKSFGSTGAYRLIEGCAHLAIAPAEIGADSIYTPNSIVTGPDGLIHAWGDFSILAPATPEKANGTLLVELVNRGGKRLLHNYNNGPMSNVPRHAADAGNGWLLDQGYTLLSVAWQGDVLPGDKRLTMSLPGYIDDKPTRIATEYVVFEEGVKVVPLSGMTSMRAYPAASLDTSRAQLTRRRYPESQRETISSDAWAFERIESSAGGKMGFPPPENAIWPSANHLHLHGGFRTGWIYELEYEATGALALDAGFLVMGELVSFLRHDTDGNPLAGSIARTIGVGRSQAGRALREFLWRGFNADHQGRRIFDGAIPHIAGAGKIPMNRYSNLSIAAARDYEDHANPSDVFPFSYAHSRDHLTGAEDAILKRPATDPKIIHTQSSAEYWHRRASLVHTDSAGNDLALPDSVRVYLWTGSHHTPAAPPMKPVAGPCTYLMNNVITAPLDVGALVLMQNWLRDGTEPPTSRIPRVADGTLATMDAYVDAFPNLAGVALPKTLNVLPLLDYGPDFGNGGAIPPQPLNNGQHYTVLVPAADAHGNDIAGVRPPMLDAPLGTYTGWNLRGPGHAQGRLFPFTGAYLPFPETEEQAALTGDPRPAILTSFPTPKDYVLTIRAAAEALLAEGFIIEAGVEEFASHARDWGAINHIHSL</sequence>
<reference evidence="2" key="2">
    <citation type="journal article" date="2010" name="Appl. Environ. Microbiol.">
        <title>Diversity of glycosyl hydrolases from cellulose-depleting communities enriched from casts of two earthworm species.</title>
        <authorList>
            <person name="Beloqui A."/>
            <person name="Nechitaylo T.Y."/>
            <person name="Lopez-Cortes N."/>
            <person name="Ghazi A."/>
            <person name="Guazzaroni M.E."/>
            <person name="Polaina J."/>
            <person name="Strittmatter A.W."/>
            <person name="Reva O."/>
            <person name="Waliczek A."/>
            <person name="Yakimov M.M."/>
            <person name="Golyshina O.V."/>
            <person name="Ferrer M."/>
            <person name="Golyshin P.N."/>
        </authorList>
    </citation>
    <scope>NUCLEOTIDE SEQUENCE</scope>
</reference>
<reference evidence="2" key="1">
    <citation type="submission" date="2009-09" db="EMBL/GenBank/DDBJ databases">
        <authorList>
            <person name="Beloqi A."/>
            <person name="Nechitaylo T.Y."/>
            <person name="Lopez-Cortes N."/>
            <person name="Vietes M."/>
            <person name="Polaina J."/>
            <person name="Strittmatter A."/>
            <person name="Reva O."/>
            <person name="Waliczek A."/>
            <person name="Golyshina O.V."/>
            <person name="Ferrer M."/>
            <person name="Golyshin P.N."/>
        </authorList>
    </citation>
    <scope>NUCLEOTIDE SEQUENCE</scope>
</reference>
<dbReference type="Pfam" id="PF20091">
    <property type="entry name" value="Abhydrolase_10"/>
    <property type="match status" value="1"/>
</dbReference>
<dbReference type="EMBL" id="GQ996411">
    <property type="protein sequence ID" value="ACY24774.1"/>
    <property type="molecule type" value="Genomic_DNA"/>
</dbReference>
<accession>D8VMY9</accession>